<feature type="compositionally biased region" description="Polar residues" evidence="1">
    <location>
        <begin position="149"/>
        <end position="163"/>
    </location>
</feature>
<keyword evidence="2" id="KW-0472">Membrane</keyword>
<feature type="region of interest" description="Disordered" evidence="1">
    <location>
        <begin position="140"/>
        <end position="163"/>
    </location>
</feature>
<feature type="transmembrane region" description="Helical" evidence="2">
    <location>
        <begin position="289"/>
        <end position="314"/>
    </location>
</feature>
<feature type="compositionally biased region" description="Polar residues" evidence="1">
    <location>
        <begin position="549"/>
        <end position="559"/>
    </location>
</feature>
<feature type="compositionally biased region" description="Polar residues" evidence="1">
    <location>
        <begin position="648"/>
        <end position="660"/>
    </location>
</feature>
<feature type="region of interest" description="Disordered" evidence="1">
    <location>
        <begin position="458"/>
        <end position="485"/>
    </location>
</feature>
<name>A0A9P8RLE6_9PEZI</name>
<evidence type="ECO:0000313" key="3">
    <source>
        <dbReference type="EMBL" id="KAH0556169.1"/>
    </source>
</evidence>
<sequence>MTPIGTRGVVVGMDVVELLETVTLETTTPIGVGGVVVGTSVVELMRVVTLVGVGMNVILGDGVVVVMFTGGKGVGVVGTKMVLLEETEVDEFTGALHAADMLATASVPHRHSRTDSQAHSSPGLSTSQMAARVLSVHPTLRGSKGQAHGKNSSEPVSQRQLTHGTRGAVGHVLLGEGVGVGVGVGVAIIGGGMVVVFGAALVLVLHAADMLATACTPHRHSWTISQTHSFPGLSTSQMAARVLSVHPTPRGSRGQAHGKNSSEPVSQRQLTHGDRGAVGHVLLGEGVGVGVGVAMIGGGMVVVFGAALVVLHAADMLATAWRPQVHSLMEEQEHSSPGLSTSQTGSLELRVHPTPDGFSGQEHGRNSSDPEAQMHFTHGTCGAVGHVLLGGGVGVGVGVAMIGGGMVVEFGAALVMLHAADMLATACTPHRHSWMESQAHSSPGLLESQMAARALRVHPTPRGSRGQAHGKKSSEPVSQRQLTHGTRGAVGHVLLGEGVGVGVGVGVAMIGGGMVVVFGAALVVLHAADMLATAWRPQVHSLMEEQEHSSPGLSTSQIGSLEPGVHPTPDGFNGQEHGLSGSVPEAHIHFTHGTWGAVGHVLFCVGVVGGGVCTTVVDVVFGAALHAADMLAMAWRPQVHCLMEEQGHSSPGLSTSQTGSLEPRVHPTPDGFNGQAHGSNSSVPRAHMHFTHGT</sequence>
<evidence type="ECO:0000256" key="2">
    <source>
        <dbReference type="SAM" id="Phobius"/>
    </source>
</evidence>
<feature type="region of interest" description="Disordered" evidence="1">
    <location>
        <begin position="328"/>
        <end position="371"/>
    </location>
</feature>
<feature type="compositionally biased region" description="Polar residues" evidence="1">
    <location>
        <begin position="335"/>
        <end position="346"/>
    </location>
</feature>
<gene>
    <name evidence="3" type="ORF">GP486_005899</name>
</gene>
<feature type="transmembrane region" description="Helical" evidence="2">
    <location>
        <begin position="180"/>
        <end position="204"/>
    </location>
</feature>
<dbReference type="Proteomes" id="UP000750711">
    <property type="component" value="Unassembled WGS sequence"/>
</dbReference>
<evidence type="ECO:0000313" key="4">
    <source>
        <dbReference type="Proteomes" id="UP000750711"/>
    </source>
</evidence>
<protein>
    <submittedName>
        <fullName evidence="3">Uncharacterized protein</fullName>
    </submittedName>
</protein>
<dbReference type="EMBL" id="JAGHQM010001199">
    <property type="protein sequence ID" value="KAH0556169.1"/>
    <property type="molecule type" value="Genomic_DNA"/>
</dbReference>
<feature type="transmembrane region" description="Helical" evidence="2">
    <location>
        <begin position="503"/>
        <end position="528"/>
    </location>
</feature>
<proteinExistence type="predicted"/>
<feature type="compositionally biased region" description="Polar residues" evidence="1">
    <location>
        <begin position="258"/>
        <end position="270"/>
    </location>
</feature>
<feature type="region of interest" description="Disordered" evidence="1">
    <location>
        <begin position="544"/>
        <end position="579"/>
    </location>
</feature>
<feature type="compositionally biased region" description="Polar residues" evidence="1">
    <location>
        <begin position="115"/>
        <end position="126"/>
    </location>
</feature>
<comment type="caution">
    <text evidence="3">The sequence shown here is derived from an EMBL/GenBank/DDBJ whole genome shotgun (WGS) entry which is preliminary data.</text>
</comment>
<keyword evidence="4" id="KW-1185">Reference proteome</keyword>
<feature type="region of interest" description="Disordered" evidence="1">
    <location>
        <begin position="247"/>
        <end position="272"/>
    </location>
</feature>
<feature type="region of interest" description="Disordered" evidence="1">
    <location>
        <begin position="646"/>
        <end position="685"/>
    </location>
</feature>
<organism evidence="3 4">
    <name type="scientific">Trichoglossum hirsutum</name>
    <dbReference type="NCBI Taxonomy" id="265104"/>
    <lineage>
        <taxon>Eukaryota</taxon>
        <taxon>Fungi</taxon>
        <taxon>Dikarya</taxon>
        <taxon>Ascomycota</taxon>
        <taxon>Pezizomycotina</taxon>
        <taxon>Geoglossomycetes</taxon>
        <taxon>Geoglossales</taxon>
        <taxon>Geoglossaceae</taxon>
        <taxon>Trichoglossum</taxon>
    </lineage>
</organism>
<keyword evidence="2" id="KW-1133">Transmembrane helix</keyword>
<feature type="transmembrane region" description="Helical" evidence="2">
    <location>
        <begin position="383"/>
        <end position="408"/>
    </location>
</feature>
<reference evidence="3" key="1">
    <citation type="submission" date="2021-03" db="EMBL/GenBank/DDBJ databases">
        <title>Comparative genomics and phylogenomic investigation of the class Geoglossomycetes provide insights into ecological specialization and systematics.</title>
        <authorList>
            <person name="Melie T."/>
            <person name="Pirro S."/>
            <person name="Miller A.N."/>
            <person name="Quandt A."/>
        </authorList>
    </citation>
    <scope>NUCLEOTIDE SEQUENCE</scope>
    <source>
        <strain evidence="3">CAQ_001_2017</strain>
    </source>
</reference>
<feature type="compositionally biased region" description="Polar residues" evidence="1">
    <location>
        <begin position="475"/>
        <end position="484"/>
    </location>
</feature>
<feature type="region of interest" description="Disordered" evidence="1">
    <location>
        <begin position="106"/>
        <end position="126"/>
    </location>
</feature>
<evidence type="ECO:0000256" key="1">
    <source>
        <dbReference type="SAM" id="MobiDB-lite"/>
    </source>
</evidence>
<accession>A0A9P8RLE6</accession>
<dbReference type="AlphaFoldDB" id="A0A9P8RLE6"/>
<keyword evidence="2" id="KW-0812">Transmembrane</keyword>